<dbReference type="EMBL" id="JAQQPM010000002">
    <property type="protein sequence ID" value="KAK2068431.1"/>
    <property type="molecule type" value="Genomic_DNA"/>
</dbReference>
<protein>
    <submittedName>
        <fullName evidence="1">Uncharacterized protein</fullName>
    </submittedName>
</protein>
<organism evidence="1 2">
    <name type="scientific">Phyllachora maydis</name>
    <dbReference type="NCBI Taxonomy" id="1825666"/>
    <lineage>
        <taxon>Eukaryota</taxon>
        <taxon>Fungi</taxon>
        <taxon>Dikarya</taxon>
        <taxon>Ascomycota</taxon>
        <taxon>Pezizomycotina</taxon>
        <taxon>Sordariomycetes</taxon>
        <taxon>Sordariomycetidae</taxon>
        <taxon>Phyllachorales</taxon>
        <taxon>Phyllachoraceae</taxon>
        <taxon>Phyllachora</taxon>
    </lineage>
</organism>
<evidence type="ECO:0000313" key="2">
    <source>
        <dbReference type="Proteomes" id="UP001217918"/>
    </source>
</evidence>
<dbReference type="Proteomes" id="UP001217918">
    <property type="component" value="Unassembled WGS sequence"/>
</dbReference>
<accession>A0AAD9MCY7</accession>
<gene>
    <name evidence="1" type="ORF">P8C59_003067</name>
</gene>
<evidence type="ECO:0000313" key="1">
    <source>
        <dbReference type="EMBL" id="KAK2068431.1"/>
    </source>
</evidence>
<name>A0AAD9MCY7_9PEZI</name>
<sequence>MSTSTFCNTTHLVATAWGTFAFRKLGFDPYRQPKTPLILTQTGSSPSCSPTCRLTAAPGPRPPRLPCFWVGILHAIAASAHGPVVITIGAALCRDSVVLSGQGR</sequence>
<proteinExistence type="predicted"/>
<keyword evidence="2" id="KW-1185">Reference proteome</keyword>
<reference evidence="1" key="1">
    <citation type="journal article" date="2023" name="Mol. Plant Microbe Interact.">
        <title>Elucidating the Obligate Nature and Biological Capacity of an Invasive Fungal Corn Pathogen.</title>
        <authorList>
            <person name="MacCready J.S."/>
            <person name="Roggenkamp E.M."/>
            <person name="Gdanetz K."/>
            <person name="Chilvers M.I."/>
        </authorList>
    </citation>
    <scope>NUCLEOTIDE SEQUENCE</scope>
    <source>
        <strain evidence="1">PM02</strain>
    </source>
</reference>
<comment type="caution">
    <text evidence="1">The sequence shown here is derived from an EMBL/GenBank/DDBJ whole genome shotgun (WGS) entry which is preliminary data.</text>
</comment>
<dbReference type="AlphaFoldDB" id="A0AAD9MCY7"/>